<keyword evidence="2" id="KW-0560">Oxidoreductase</keyword>
<dbReference type="GO" id="GO:0047035">
    <property type="term" value="F:testosterone dehydrogenase (NAD+) activity"/>
    <property type="evidence" value="ECO:0007669"/>
    <property type="project" value="Ensembl"/>
</dbReference>
<dbReference type="AlphaFoldDB" id="A0A286Y391"/>
<dbReference type="PRINTS" id="PR00081">
    <property type="entry name" value="GDHRDH"/>
</dbReference>
<organism evidence="6 7">
    <name type="scientific">Cavia porcellus</name>
    <name type="common">Guinea pig</name>
    <dbReference type="NCBI Taxonomy" id="10141"/>
    <lineage>
        <taxon>Eukaryota</taxon>
        <taxon>Metazoa</taxon>
        <taxon>Chordata</taxon>
        <taxon>Craniata</taxon>
        <taxon>Vertebrata</taxon>
        <taxon>Euteleostomi</taxon>
        <taxon>Mammalia</taxon>
        <taxon>Eutheria</taxon>
        <taxon>Euarchontoglires</taxon>
        <taxon>Glires</taxon>
        <taxon>Rodentia</taxon>
        <taxon>Hystricomorpha</taxon>
        <taxon>Caviidae</taxon>
        <taxon>Cavia</taxon>
    </lineage>
</organism>
<dbReference type="EMBL" id="AAKN02056710">
    <property type="status" value="NOT_ANNOTATED_CDS"/>
    <property type="molecule type" value="Genomic_DNA"/>
</dbReference>
<dbReference type="GeneID" id="100731231"/>
<dbReference type="PANTHER" id="PTHR43313:SF3">
    <property type="entry name" value="17-BETA-HYDROXYSTEROID DEHYDROGENASE TYPE 2"/>
    <property type="match status" value="1"/>
</dbReference>
<comment type="similarity">
    <text evidence="1 3">Belongs to the short-chain dehydrogenases/reductases (SDR) family.</text>
</comment>
<sequence>MSMFFSEAAWLCLAVTAALGSIALCKHKSPGQLGSPVLWLAGLWGGAYLLILPLFWSLVLFSLSCCFMCMHSAGEELLPVDQKAVLVTGCDSGFGHALVQKLDKLGFTVFAGVLNEKGSGAEELRRNCSKRVTVLQMDITDPEQIKDAHSKVVEKVQDKGLWALVNNAGILGFPIDAELIPMMNYKRCMEVNFFGPVGVTKAFLPLLRKAKGRLVNISSMGGGIPMPKMAAYSSAKAALTMFSSIVRQELSKWGVKVSVIQPGGFRTGIAGTSDIWDREEKNILDHLLQEQLRDYGQDYILHQTKFNKSIGGVCNPDLSPVLQDIQHAISAQNPAPFYSPGKMVSLWLHFATICPTSLLDYLVKKVLVLDVFKPRALHVPN</sequence>
<evidence type="ECO:0000256" key="3">
    <source>
        <dbReference type="RuleBase" id="RU000363"/>
    </source>
</evidence>
<keyword evidence="4" id="KW-0472">Membrane</keyword>
<dbReference type="GeneTree" id="ENSGT00940000160204"/>
<evidence type="ECO:0000313" key="6">
    <source>
        <dbReference type="Ensembl" id="ENSCPOP00000032178.1"/>
    </source>
</evidence>
<dbReference type="PRINTS" id="PR00080">
    <property type="entry name" value="SDRFAMILY"/>
</dbReference>
<feature type="chain" id="PRO_5011488590" evidence="5">
    <location>
        <begin position="21"/>
        <end position="381"/>
    </location>
</feature>
<name>A0A286Y391_CAVPO</name>
<dbReference type="GO" id="GO:0006703">
    <property type="term" value="P:estrogen biosynthetic process"/>
    <property type="evidence" value="ECO:0007669"/>
    <property type="project" value="Ensembl"/>
</dbReference>
<dbReference type="eggNOG" id="KOG1610">
    <property type="taxonomic scope" value="Eukaryota"/>
</dbReference>
<feature type="signal peptide" evidence="5">
    <location>
        <begin position="1"/>
        <end position="20"/>
    </location>
</feature>
<dbReference type="GO" id="GO:0008209">
    <property type="term" value="P:androgen metabolic process"/>
    <property type="evidence" value="ECO:0007669"/>
    <property type="project" value="Ensembl"/>
</dbReference>
<dbReference type="SUPFAM" id="SSF51735">
    <property type="entry name" value="NAD(P)-binding Rossmann-fold domains"/>
    <property type="match status" value="1"/>
</dbReference>
<dbReference type="GO" id="GO:0032526">
    <property type="term" value="P:response to retinoic acid"/>
    <property type="evidence" value="ECO:0007669"/>
    <property type="project" value="Ensembl"/>
</dbReference>
<proteinExistence type="inferred from homology"/>
<accession>A0A286Y391</accession>
<evidence type="ECO:0000256" key="1">
    <source>
        <dbReference type="ARBA" id="ARBA00006484"/>
    </source>
</evidence>
<dbReference type="RefSeq" id="XP_013004179.2">
    <property type="nucleotide sequence ID" value="XM_013148725.2"/>
</dbReference>
<keyword evidence="4" id="KW-0812">Transmembrane</keyword>
<evidence type="ECO:0000256" key="4">
    <source>
        <dbReference type="SAM" id="Phobius"/>
    </source>
</evidence>
<dbReference type="GO" id="GO:0005789">
    <property type="term" value="C:endoplasmic reticulum membrane"/>
    <property type="evidence" value="ECO:0007669"/>
    <property type="project" value="Ensembl"/>
</dbReference>
<dbReference type="EMBL" id="AAKN02056707">
    <property type="status" value="NOT_ANNOTATED_CDS"/>
    <property type="molecule type" value="Genomic_DNA"/>
</dbReference>
<evidence type="ECO:0000256" key="5">
    <source>
        <dbReference type="SAM" id="SignalP"/>
    </source>
</evidence>
<dbReference type="FunFam" id="3.40.50.720:FF:000074">
    <property type="entry name" value="Retinol dehydrogenase type 1"/>
    <property type="match status" value="1"/>
</dbReference>
<evidence type="ECO:0000313" key="7">
    <source>
        <dbReference type="Proteomes" id="UP000005447"/>
    </source>
</evidence>
<dbReference type="FunCoup" id="A0A286Y391">
    <property type="interactions" value="304"/>
</dbReference>
<dbReference type="PROSITE" id="PS00061">
    <property type="entry name" value="ADH_SHORT"/>
    <property type="match status" value="1"/>
</dbReference>
<dbReference type="Proteomes" id="UP000005447">
    <property type="component" value="Unassembled WGS sequence"/>
</dbReference>
<gene>
    <name evidence="6" type="primary">HSD17B2</name>
</gene>
<dbReference type="EMBL" id="AAKN02056708">
    <property type="status" value="NOT_ANNOTATED_CDS"/>
    <property type="molecule type" value="Genomic_DNA"/>
</dbReference>
<dbReference type="VEuPathDB" id="HostDB:ENSCPOG00000033474"/>
<feature type="transmembrane region" description="Helical" evidence="4">
    <location>
        <begin position="47"/>
        <end position="70"/>
    </location>
</feature>
<keyword evidence="7" id="KW-1185">Reference proteome</keyword>
<dbReference type="STRING" id="10141.ENSCPOP00000032178"/>
<reference evidence="6" key="3">
    <citation type="submission" date="2025-09" db="UniProtKB">
        <authorList>
            <consortium name="Ensembl"/>
        </authorList>
    </citation>
    <scope>IDENTIFICATION</scope>
    <source>
        <strain evidence="6">2N</strain>
    </source>
</reference>
<dbReference type="InterPro" id="IPR036291">
    <property type="entry name" value="NAD(P)-bd_dom_sf"/>
</dbReference>
<dbReference type="GO" id="GO:0001890">
    <property type="term" value="P:placenta development"/>
    <property type="evidence" value="ECO:0007669"/>
    <property type="project" value="Ensembl"/>
</dbReference>
<keyword evidence="5" id="KW-0732">Signal</keyword>
<reference evidence="6" key="2">
    <citation type="submission" date="2025-08" db="UniProtKB">
        <authorList>
            <consortium name="Ensembl"/>
        </authorList>
    </citation>
    <scope>IDENTIFICATION</scope>
    <source>
        <strain evidence="6">2N</strain>
    </source>
</reference>
<dbReference type="InterPro" id="IPR020904">
    <property type="entry name" value="Sc_DH/Rdtase_CS"/>
</dbReference>
<evidence type="ECO:0000256" key="2">
    <source>
        <dbReference type="ARBA" id="ARBA00023002"/>
    </source>
</evidence>
<protein>
    <submittedName>
        <fullName evidence="6">Hydroxysteroid 17-beta dehydrogenase 2</fullName>
    </submittedName>
</protein>
<keyword evidence="4" id="KW-1133">Transmembrane helix</keyword>
<dbReference type="OMA" id="KKCMAVN"/>
<dbReference type="Gene3D" id="3.40.50.720">
    <property type="entry name" value="NAD(P)-binding Rossmann-like Domain"/>
    <property type="match status" value="1"/>
</dbReference>
<dbReference type="PANTHER" id="PTHR43313">
    <property type="entry name" value="SHORT-CHAIN DEHYDROGENASE/REDUCTASE FAMILY 9C"/>
    <property type="match status" value="1"/>
</dbReference>
<dbReference type="GO" id="GO:0004303">
    <property type="term" value="F:estradiol 17-beta-dehydrogenase [NAD(P)+] activity"/>
    <property type="evidence" value="ECO:0007669"/>
    <property type="project" value="Ensembl"/>
</dbReference>
<dbReference type="Bgee" id="ENSCPOG00000033474">
    <property type="expression patterns" value="Expressed in liver and 2 other cell types or tissues"/>
</dbReference>
<dbReference type="GO" id="GO:0001701">
    <property type="term" value="P:in utero embryonic development"/>
    <property type="evidence" value="ECO:0007669"/>
    <property type="project" value="Ensembl"/>
</dbReference>
<dbReference type="InParanoid" id="A0A286Y391"/>
<dbReference type="Pfam" id="PF00106">
    <property type="entry name" value="adh_short"/>
    <property type="match status" value="1"/>
</dbReference>
<dbReference type="EMBL" id="AAKN02056709">
    <property type="status" value="NOT_ANNOTATED_CDS"/>
    <property type="molecule type" value="Genomic_DNA"/>
</dbReference>
<dbReference type="CDD" id="cd09805">
    <property type="entry name" value="type2_17beta_HSD-like_SDR_c"/>
    <property type="match status" value="1"/>
</dbReference>
<dbReference type="InterPro" id="IPR002347">
    <property type="entry name" value="SDR_fam"/>
</dbReference>
<reference evidence="7" key="1">
    <citation type="journal article" date="2011" name="Nature">
        <title>A high-resolution map of human evolutionary constraint using 29 mammals.</title>
        <authorList>
            <person name="Lindblad-Toh K."/>
            <person name="Garber M."/>
            <person name="Zuk O."/>
            <person name="Lin M.F."/>
            <person name="Parker B.J."/>
            <person name="Washietl S."/>
            <person name="Kheradpour P."/>
            <person name="Ernst J."/>
            <person name="Jordan G."/>
            <person name="Mauceli E."/>
            <person name="Ward L.D."/>
            <person name="Lowe C.B."/>
            <person name="Holloway A.K."/>
            <person name="Clamp M."/>
            <person name="Gnerre S."/>
            <person name="Alfoldi J."/>
            <person name="Beal K."/>
            <person name="Chang J."/>
            <person name="Clawson H."/>
            <person name="Cuff J."/>
            <person name="Di Palma F."/>
            <person name="Fitzgerald S."/>
            <person name="Flicek P."/>
            <person name="Guttman M."/>
            <person name="Hubisz M.J."/>
            <person name="Jaffe D.B."/>
            <person name="Jungreis I."/>
            <person name="Kent W.J."/>
            <person name="Kostka D."/>
            <person name="Lara M."/>
            <person name="Martins A.L."/>
            <person name="Massingham T."/>
            <person name="Moltke I."/>
            <person name="Raney B.J."/>
            <person name="Rasmussen M.D."/>
            <person name="Robinson J."/>
            <person name="Stark A."/>
            <person name="Vilella A.J."/>
            <person name="Wen J."/>
            <person name="Xie X."/>
            <person name="Zody M.C."/>
            <person name="Baldwin J."/>
            <person name="Bloom T."/>
            <person name="Chin C.W."/>
            <person name="Heiman D."/>
            <person name="Nicol R."/>
            <person name="Nusbaum C."/>
            <person name="Young S."/>
            <person name="Wilkinson J."/>
            <person name="Worley K.C."/>
            <person name="Kovar C.L."/>
            <person name="Muzny D.M."/>
            <person name="Gibbs R.A."/>
            <person name="Cree A."/>
            <person name="Dihn H.H."/>
            <person name="Fowler G."/>
            <person name="Jhangiani S."/>
            <person name="Joshi V."/>
            <person name="Lee S."/>
            <person name="Lewis L.R."/>
            <person name="Nazareth L.V."/>
            <person name="Okwuonu G."/>
            <person name="Santibanez J."/>
            <person name="Warren W.C."/>
            <person name="Mardis E.R."/>
            <person name="Weinstock G.M."/>
            <person name="Wilson R.K."/>
            <person name="Delehaunty K."/>
            <person name="Dooling D."/>
            <person name="Fronik C."/>
            <person name="Fulton L."/>
            <person name="Fulton B."/>
            <person name="Graves T."/>
            <person name="Minx P."/>
            <person name="Sodergren E."/>
            <person name="Birney E."/>
            <person name="Margulies E.H."/>
            <person name="Herrero J."/>
            <person name="Green E.D."/>
            <person name="Haussler D."/>
            <person name="Siepel A."/>
            <person name="Goldman N."/>
            <person name="Pollard K.S."/>
            <person name="Pedersen J.S."/>
            <person name="Lander E.S."/>
            <person name="Kellis M."/>
        </authorList>
    </citation>
    <scope>NUCLEOTIDE SEQUENCE [LARGE SCALE GENOMIC DNA]</scope>
    <source>
        <strain evidence="7">2N</strain>
    </source>
</reference>
<dbReference type="Ensembl" id="ENSCPOT00000031478.1">
    <property type="protein sequence ID" value="ENSCPOP00000032178.1"/>
    <property type="gene ID" value="ENSCPOG00000033474.1"/>
</dbReference>